<dbReference type="PANTHER" id="PTHR30273:SF2">
    <property type="entry name" value="PROTEIN FECR"/>
    <property type="match status" value="1"/>
</dbReference>
<evidence type="ECO:0000259" key="1">
    <source>
        <dbReference type="Pfam" id="PF04773"/>
    </source>
</evidence>
<protein>
    <submittedName>
        <fullName evidence="3">FecR family protein</fullName>
    </submittedName>
</protein>
<proteinExistence type="predicted"/>
<dbReference type="Pfam" id="PF04773">
    <property type="entry name" value="FecR"/>
    <property type="match status" value="1"/>
</dbReference>
<name>A0ABZ2RH59_ECTME</name>
<feature type="domain" description="FecR protein" evidence="1">
    <location>
        <begin position="110"/>
        <end position="200"/>
    </location>
</feature>
<evidence type="ECO:0000313" key="3">
    <source>
        <dbReference type="EMBL" id="WXL26341.1"/>
    </source>
</evidence>
<dbReference type="PIRSF" id="PIRSF018266">
    <property type="entry name" value="FecR"/>
    <property type="match status" value="1"/>
</dbReference>
<sequence length="318" mass="35161">MTAVPAKVLDAAIEWQLCLDSGLATDEQRHQFSLWLAAHPDHSKVWQQLNGLDVRLASAASTPARHALLYRANKPQRRLPGAALGLFIAAGLGLGLLQEYRPLSDYLADERTDYGEQREIQLSDHTRVRLNSGSAMDIHYDAHQRRLYLRNGEIFIQTGHDDTRPFIVETAHGSLRALGTRFLVRREGDATRLTVIQSAVAATPAEVSRERVIKQGEQVLMQRQQLGDIQPAPAGAAAWRHGMLVADNMRLADLLDALAEYRTGYLGVDSRLADLRISGSFPLQDSDMALAALPPSLPVKIEKIGSWWTKVVPAEKGK</sequence>
<reference evidence="3 4" key="1">
    <citation type="submission" date="2024-03" db="EMBL/GenBank/DDBJ databases">
        <title>Complete genome of BD2.</title>
        <authorList>
            <person name="Cao G."/>
        </authorList>
    </citation>
    <scope>NUCLEOTIDE SEQUENCE [LARGE SCALE GENOMIC DNA]</scope>
    <source>
        <strain evidence="3 4">BD2</strain>
    </source>
</reference>
<dbReference type="Gene3D" id="2.60.120.1440">
    <property type="match status" value="1"/>
</dbReference>
<keyword evidence="4" id="KW-1185">Reference proteome</keyword>
<organism evidence="3 4">
    <name type="scientific">Ectopseudomonas mendocina</name>
    <name type="common">Pseudomonas mendocina</name>
    <dbReference type="NCBI Taxonomy" id="300"/>
    <lineage>
        <taxon>Bacteria</taxon>
        <taxon>Pseudomonadati</taxon>
        <taxon>Pseudomonadota</taxon>
        <taxon>Gammaproteobacteria</taxon>
        <taxon>Pseudomonadales</taxon>
        <taxon>Pseudomonadaceae</taxon>
        <taxon>Ectopseudomonas</taxon>
    </lineage>
</organism>
<dbReference type="Pfam" id="PF16220">
    <property type="entry name" value="DUF4880"/>
    <property type="match status" value="1"/>
</dbReference>
<dbReference type="EMBL" id="CP148074">
    <property type="protein sequence ID" value="WXL26341.1"/>
    <property type="molecule type" value="Genomic_DNA"/>
</dbReference>
<evidence type="ECO:0000259" key="2">
    <source>
        <dbReference type="Pfam" id="PF16220"/>
    </source>
</evidence>
<gene>
    <name evidence="3" type="ORF">WG219_02305</name>
</gene>
<accession>A0ABZ2RH59</accession>
<dbReference type="InterPro" id="IPR032623">
    <property type="entry name" value="FecR_N"/>
</dbReference>
<evidence type="ECO:0000313" key="4">
    <source>
        <dbReference type="Proteomes" id="UP001476583"/>
    </source>
</evidence>
<dbReference type="InterPro" id="IPR012373">
    <property type="entry name" value="Ferrdict_sens_TM"/>
</dbReference>
<dbReference type="Proteomes" id="UP001476583">
    <property type="component" value="Chromosome"/>
</dbReference>
<dbReference type="PANTHER" id="PTHR30273">
    <property type="entry name" value="PERIPLASMIC SIGNAL SENSOR AND SIGMA FACTOR ACTIVATOR FECR-RELATED"/>
    <property type="match status" value="1"/>
</dbReference>
<dbReference type="InterPro" id="IPR006860">
    <property type="entry name" value="FecR"/>
</dbReference>
<feature type="domain" description="FecR N-terminal" evidence="2">
    <location>
        <begin position="10"/>
        <end position="49"/>
    </location>
</feature>